<dbReference type="Pfam" id="PF10410">
    <property type="entry name" value="DnaB_bind"/>
    <property type="match status" value="1"/>
</dbReference>
<dbReference type="InterPro" id="IPR050219">
    <property type="entry name" value="DnaG_primase"/>
</dbReference>
<dbReference type="PANTHER" id="PTHR30313">
    <property type="entry name" value="DNA PRIMASE"/>
    <property type="match status" value="1"/>
</dbReference>
<evidence type="ECO:0000313" key="15">
    <source>
        <dbReference type="Proteomes" id="UP000183649"/>
    </source>
</evidence>
<protein>
    <recommendedName>
        <fullName evidence="12">DNA primase</fullName>
        <ecNumber evidence="12">2.7.7.101</ecNumber>
    </recommendedName>
</protein>
<sequence length="626" mass="68683">MQQRIPPGFIQDLLARADIVEVVGQHVELKKTGSNYKGLCPFHGEKTPSFTVSASKQFYHCFGCGAHGTAIGFLMEHAGMGFVDAVKELAARYGMTVPEPDLDPQQLRQLQQQRSLHATLVDVLQTADAFYQHRLRHSDRAKNYLITRGLQGAIAKRFGLGYAPDDWQPLAGAFANYQADALVQSGLVVARDTAGDTLDPQAESFASAQRRYDRLRDRITFPIRNQRGEVIGFGGRIIDQGEPKYLNSPETAVFHKGEELYGLFEARTAISRVGYALVVEGYMDVVALAQFGVENAVATLGTACTAQQLQKLFRHTGQVVFSFDGDAAGRRAARRAMEQALPLLSDSRVVKFLFLPAEHDPDSYVRERGAEAFEREVARAQPLSEFLFASLFDGVAMATAEGRAQAIHEAAPLFSQITAPALLGQLIADFARQLGMPATELREVLRLSAPVRKPTTPAASFGGQAGNPQRRGRSGREALRAFAVVPKDPLRQLLPLLLAQPSLWWDISPAQHGLLSHEPGPLQPLALALESILENQPDLSAAALWEELRAAGHSPEEVLAQSPDPLELDEAVARQDLQAILLRLERSALLRRQDELVAHGLVADADRAEYRSLAIRLKEIDHAQRG</sequence>
<name>A0A0K6IBX5_9BURK</name>
<dbReference type="InterPro" id="IPR006171">
    <property type="entry name" value="TOPRIM_dom"/>
</dbReference>
<dbReference type="Pfam" id="PF01807">
    <property type="entry name" value="Zn_ribbon_DnaG"/>
    <property type="match status" value="1"/>
</dbReference>
<dbReference type="InterPro" id="IPR013264">
    <property type="entry name" value="DNAG_N"/>
</dbReference>
<dbReference type="CDD" id="cd03364">
    <property type="entry name" value="TOPRIM_DnaG_primases"/>
    <property type="match status" value="1"/>
</dbReference>
<dbReference type="Gene3D" id="1.10.860.10">
    <property type="entry name" value="DNAb Helicase, Chain A"/>
    <property type="match status" value="1"/>
</dbReference>
<evidence type="ECO:0000256" key="4">
    <source>
        <dbReference type="ARBA" id="ARBA00022695"/>
    </source>
</evidence>
<dbReference type="SMART" id="SM00493">
    <property type="entry name" value="TOPRIM"/>
    <property type="match status" value="1"/>
</dbReference>
<dbReference type="Gene3D" id="3.90.580.10">
    <property type="entry name" value="Zinc finger, CHC2-type domain"/>
    <property type="match status" value="1"/>
</dbReference>
<keyword evidence="3 12" id="KW-0808">Transferase</keyword>
<dbReference type="GO" id="GO:0003899">
    <property type="term" value="F:DNA-directed RNA polymerase activity"/>
    <property type="evidence" value="ECO:0007669"/>
    <property type="project" value="UniProtKB-UniRule"/>
</dbReference>
<dbReference type="Proteomes" id="UP000183649">
    <property type="component" value="Unassembled WGS sequence"/>
</dbReference>
<dbReference type="FunFam" id="3.90.580.10:FF:000001">
    <property type="entry name" value="DNA primase"/>
    <property type="match status" value="1"/>
</dbReference>
<evidence type="ECO:0000256" key="11">
    <source>
        <dbReference type="ARBA" id="ARBA00023163"/>
    </source>
</evidence>
<comment type="catalytic activity">
    <reaction evidence="12">
        <text>ssDNA + n NTP = ssDNA/pppN(pN)n-1 hybrid + (n-1) diphosphate.</text>
        <dbReference type="EC" id="2.7.7.101"/>
    </reaction>
</comment>
<keyword evidence="2 12" id="KW-0639">Primosome</keyword>
<evidence type="ECO:0000256" key="9">
    <source>
        <dbReference type="ARBA" id="ARBA00022842"/>
    </source>
</evidence>
<dbReference type="HAMAP" id="MF_00974">
    <property type="entry name" value="DNA_primase_DnaG"/>
    <property type="match status" value="1"/>
</dbReference>
<comment type="cofactor">
    <cofactor evidence="12">
        <name>Zn(2+)</name>
        <dbReference type="ChEBI" id="CHEBI:29105"/>
    </cofactor>
    <text evidence="12">Binds 1 zinc ion per monomer.</text>
</comment>
<reference evidence="15" key="1">
    <citation type="submission" date="2015-08" db="EMBL/GenBank/DDBJ databases">
        <authorList>
            <person name="Varghese N."/>
        </authorList>
    </citation>
    <scope>NUCLEOTIDE SEQUENCE [LARGE SCALE GENOMIC DNA]</scope>
    <source>
        <strain evidence="15">DSM 18181</strain>
    </source>
</reference>
<evidence type="ECO:0000256" key="8">
    <source>
        <dbReference type="ARBA" id="ARBA00022833"/>
    </source>
</evidence>
<evidence type="ECO:0000313" key="14">
    <source>
        <dbReference type="EMBL" id="CUB00568.1"/>
    </source>
</evidence>
<dbReference type="GO" id="GO:1990077">
    <property type="term" value="C:primosome complex"/>
    <property type="evidence" value="ECO:0007669"/>
    <property type="project" value="UniProtKB-KW"/>
</dbReference>
<comment type="similarity">
    <text evidence="12">Belongs to the DnaG primase family.</text>
</comment>
<keyword evidence="11 12" id="KW-0804">Transcription</keyword>
<dbReference type="SUPFAM" id="SSF117023">
    <property type="entry name" value="DNA primase DnaG, C-terminal domain"/>
    <property type="match status" value="1"/>
</dbReference>
<dbReference type="SUPFAM" id="SSF56731">
    <property type="entry name" value="DNA primase core"/>
    <property type="match status" value="1"/>
</dbReference>
<dbReference type="NCBIfam" id="TIGR01391">
    <property type="entry name" value="dnaG"/>
    <property type="match status" value="1"/>
</dbReference>
<proteinExistence type="inferred from homology"/>
<dbReference type="SMART" id="SM00400">
    <property type="entry name" value="ZnF_CHCC"/>
    <property type="match status" value="1"/>
</dbReference>
<dbReference type="InterPro" id="IPR016136">
    <property type="entry name" value="DNA_helicase_N/primase_C"/>
</dbReference>
<keyword evidence="10 12" id="KW-0238">DNA-binding</keyword>
<dbReference type="Pfam" id="PF13155">
    <property type="entry name" value="Toprim_2"/>
    <property type="match status" value="1"/>
</dbReference>
<dbReference type="InterPro" id="IPR019475">
    <property type="entry name" value="DNA_primase_DnaB-bd"/>
</dbReference>
<dbReference type="InterPro" id="IPR034151">
    <property type="entry name" value="TOPRIM_DnaG_bac"/>
</dbReference>
<evidence type="ECO:0000256" key="1">
    <source>
        <dbReference type="ARBA" id="ARBA00022478"/>
    </source>
</evidence>
<accession>A0A0K6IBX5</accession>
<evidence type="ECO:0000256" key="7">
    <source>
        <dbReference type="ARBA" id="ARBA00022771"/>
    </source>
</evidence>
<organism evidence="14 15">
    <name type="scientific">Thiomonas bhubaneswarensis</name>
    <dbReference type="NCBI Taxonomy" id="339866"/>
    <lineage>
        <taxon>Bacteria</taxon>
        <taxon>Pseudomonadati</taxon>
        <taxon>Pseudomonadota</taxon>
        <taxon>Betaproteobacteria</taxon>
        <taxon>Burkholderiales</taxon>
        <taxon>Thiomonas</taxon>
    </lineage>
</organism>
<evidence type="ECO:0000259" key="13">
    <source>
        <dbReference type="PROSITE" id="PS50880"/>
    </source>
</evidence>
<keyword evidence="4 12" id="KW-0548">Nucleotidyltransferase</keyword>
<dbReference type="GO" id="GO:0000428">
    <property type="term" value="C:DNA-directed RNA polymerase complex"/>
    <property type="evidence" value="ECO:0007669"/>
    <property type="project" value="UniProtKB-KW"/>
</dbReference>
<feature type="domain" description="Toprim" evidence="13">
    <location>
        <begin position="274"/>
        <end position="356"/>
    </location>
</feature>
<dbReference type="GO" id="GO:0003677">
    <property type="term" value="F:DNA binding"/>
    <property type="evidence" value="ECO:0007669"/>
    <property type="project" value="UniProtKB-KW"/>
</dbReference>
<evidence type="ECO:0000256" key="3">
    <source>
        <dbReference type="ARBA" id="ARBA00022679"/>
    </source>
</evidence>
<dbReference type="FunFam" id="3.40.1360.10:FF:000002">
    <property type="entry name" value="DNA primase"/>
    <property type="match status" value="1"/>
</dbReference>
<keyword evidence="7 12" id="KW-0863">Zinc-finger</keyword>
<dbReference type="Pfam" id="PF08275">
    <property type="entry name" value="DNAG_N"/>
    <property type="match status" value="1"/>
</dbReference>
<dbReference type="GO" id="GO:0005737">
    <property type="term" value="C:cytoplasm"/>
    <property type="evidence" value="ECO:0007669"/>
    <property type="project" value="TreeGrafter"/>
</dbReference>
<dbReference type="OrthoDB" id="9803773at2"/>
<dbReference type="EMBL" id="CYHF01000015">
    <property type="protein sequence ID" value="CUB00568.1"/>
    <property type="molecule type" value="Genomic_DNA"/>
</dbReference>
<evidence type="ECO:0000256" key="2">
    <source>
        <dbReference type="ARBA" id="ARBA00022515"/>
    </source>
</evidence>
<comment type="function">
    <text evidence="12">RNA polymerase that catalyzes the synthesis of short RNA molecules used as primers for DNA polymerase during DNA replication.</text>
</comment>
<dbReference type="Gene3D" id="3.40.1360.10">
    <property type="match status" value="1"/>
</dbReference>
<dbReference type="STRING" id="339866.GCA_001418255_02944"/>
<keyword evidence="5 12" id="KW-0235">DNA replication</keyword>
<dbReference type="InterPro" id="IPR037068">
    <property type="entry name" value="DNA_primase_core_N_sf"/>
</dbReference>
<keyword evidence="15" id="KW-1185">Reference proteome</keyword>
<dbReference type="InterPro" id="IPR006295">
    <property type="entry name" value="DNA_primase_DnaG"/>
</dbReference>
<gene>
    <name evidence="12" type="primary">dnaG</name>
    <name evidence="14" type="ORF">Ga0061069_11522</name>
</gene>
<dbReference type="Gene3D" id="1.20.50.20">
    <property type="entry name" value="DnaG, RNA polymerase domain, helical bundle"/>
    <property type="match status" value="1"/>
</dbReference>
<evidence type="ECO:0000256" key="5">
    <source>
        <dbReference type="ARBA" id="ARBA00022705"/>
    </source>
</evidence>
<evidence type="ECO:0000256" key="10">
    <source>
        <dbReference type="ARBA" id="ARBA00023125"/>
    </source>
</evidence>
<dbReference type="Gene3D" id="3.90.980.10">
    <property type="entry name" value="DNA primase, catalytic core, N-terminal domain"/>
    <property type="match status" value="1"/>
</dbReference>
<keyword evidence="8 12" id="KW-0862">Zinc</keyword>
<dbReference type="EC" id="2.7.7.101" evidence="12"/>
<dbReference type="GO" id="GO:0006269">
    <property type="term" value="P:DNA replication, synthesis of primer"/>
    <property type="evidence" value="ECO:0007669"/>
    <property type="project" value="UniProtKB-UniRule"/>
</dbReference>
<keyword evidence="6 12" id="KW-0479">Metal-binding</keyword>
<dbReference type="PANTHER" id="PTHR30313:SF2">
    <property type="entry name" value="DNA PRIMASE"/>
    <property type="match status" value="1"/>
</dbReference>
<feature type="zinc finger region" description="CHC2-type" evidence="12">
    <location>
        <begin position="40"/>
        <end position="64"/>
    </location>
</feature>
<comment type="domain">
    <text evidence="12">Contains an N-terminal zinc-binding domain, a central core domain that contains the primase activity, and a C-terminal DnaB-binding domain.</text>
</comment>
<comment type="subunit">
    <text evidence="12">Monomer. Interacts with DnaB.</text>
</comment>
<dbReference type="GO" id="GO:0008270">
    <property type="term" value="F:zinc ion binding"/>
    <property type="evidence" value="ECO:0007669"/>
    <property type="project" value="UniProtKB-UniRule"/>
</dbReference>
<dbReference type="AlphaFoldDB" id="A0A0K6IBX5"/>
<dbReference type="PROSITE" id="PS50880">
    <property type="entry name" value="TOPRIM"/>
    <property type="match status" value="1"/>
</dbReference>
<dbReference type="InterPro" id="IPR030846">
    <property type="entry name" value="DnaG_bac"/>
</dbReference>
<evidence type="ECO:0000256" key="6">
    <source>
        <dbReference type="ARBA" id="ARBA00022723"/>
    </source>
</evidence>
<keyword evidence="1 12" id="KW-0240">DNA-directed RNA polymerase</keyword>
<keyword evidence="9" id="KW-0460">Magnesium</keyword>
<dbReference type="SUPFAM" id="SSF57783">
    <property type="entry name" value="Zinc beta-ribbon"/>
    <property type="match status" value="1"/>
</dbReference>
<dbReference type="InterPro" id="IPR002694">
    <property type="entry name" value="Znf_CHC2"/>
</dbReference>
<evidence type="ECO:0000256" key="12">
    <source>
        <dbReference type="HAMAP-Rule" id="MF_00974"/>
    </source>
</evidence>
<dbReference type="InterPro" id="IPR036977">
    <property type="entry name" value="DNA_primase_Znf_CHC2"/>
</dbReference>